<organism evidence="1 2">
    <name type="scientific">Cyanomargarita calcarea GSE-NOS-MK-12-04C</name>
    <dbReference type="NCBI Taxonomy" id="2839659"/>
    <lineage>
        <taxon>Bacteria</taxon>
        <taxon>Bacillati</taxon>
        <taxon>Cyanobacteriota</taxon>
        <taxon>Cyanophyceae</taxon>
        <taxon>Nostocales</taxon>
        <taxon>Cyanomargaritaceae</taxon>
        <taxon>Cyanomargarita</taxon>
    </lineage>
</organism>
<proteinExistence type="predicted"/>
<evidence type="ECO:0000313" key="2">
    <source>
        <dbReference type="Proteomes" id="UP000729701"/>
    </source>
</evidence>
<gene>
    <name evidence="1" type="ORF">KME60_30995</name>
</gene>
<evidence type="ECO:0000313" key="1">
    <source>
        <dbReference type="EMBL" id="MBW4671732.1"/>
    </source>
</evidence>
<reference evidence="1" key="2">
    <citation type="journal article" date="2022" name="Microbiol. Resour. Announc.">
        <title>Metagenome Sequencing to Explore Phylogenomics of Terrestrial Cyanobacteria.</title>
        <authorList>
            <person name="Ward R.D."/>
            <person name="Stajich J.E."/>
            <person name="Johansen J.R."/>
            <person name="Huntemann M."/>
            <person name="Clum A."/>
            <person name="Foster B."/>
            <person name="Foster B."/>
            <person name="Roux S."/>
            <person name="Palaniappan K."/>
            <person name="Varghese N."/>
            <person name="Mukherjee S."/>
            <person name="Reddy T.B.K."/>
            <person name="Daum C."/>
            <person name="Copeland A."/>
            <person name="Chen I.A."/>
            <person name="Ivanova N.N."/>
            <person name="Kyrpides N.C."/>
            <person name="Shapiro N."/>
            <person name="Eloe-Fadrosh E.A."/>
            <person name="Pietrasiak N."/>
        </authorList>
    </citation>
    <scope>NUCLEOTIDE SEQUENCE</scope>
    <source>
        <strain evidence="1">GSE-NOS-MK-12-04C</strain>
    </source>
</reference>
<sequence length="132" mass="15059">MPISTEIRKRAIALLEQLPGESLVRAIEFLEALSHEVQVSVISNPETSEAAMLEIIQRRLSPEEQERLAYLRQQNEAGVIIDTEHQELLIFVERVEQQDAERAEALIKLAQLRQVDLKVLIKEFLPTHINAA</sequence>
<dbReference type="Proteomes" id="UP000729701">
    <property type="component" value="Unassembled WGS sequence"/>
</dbReference>
<comment type="caution">
    <text evidence="1">The sequence shown here is derived from an EMBL/GenBank/DDBJ whole genome shotgun (WGS) entry which is preliminary data.</text>
</comment>
<evidence type="ECO:0008006" key="3">
    <source>
        <dbReference type="Google" id="ProtNLM"/>
    </source>
</evidence>
<accession>A0A951QT41</accession>
<dbReference type="AlphaFoldDB" id="A0A951QT41"/>
<dbReference type="EMBL" id="JAHHGZ010000052">
    <property type="protein sequence ID" value="MBW4671732.1"/>
    <property type="molecule type" value="Genomic_DNA"/>
</dbReference>
<protein>
    <recommendedName>
        <fullName evidence="3">STAS/SEC14 domain-containing protein</fullName>
    </recommendedName>
</protein>
<reference evidence="1" key="1">
    <citation type="submission" date="2021-05" db="EMBL/GenBank/DDBJ databases">
        <authorList>
            <person name="Pietrasiak N."/>
            <person name="Ward R."/>
            <person name="Stajich J.E."/>
            <person name="Kurbessoian T."/>
        </authorList>
    </citation>
    <scope>NUCLEOTIDE SEQUENCE</scope>
    <source>
        <strain evidence="1">GSE-NOS-MK-12-04C</strain>
    </source>
</reference>
<name>A0A951QT41_9CYAN</name>